<dbReference type="Pfam" id="PF03466">
    <property type="entry name" value="LysR_substrate"/>
    <property type="match status" value="1"/>
</dbReference>
<dbReference type="GO" id="GO:0003677">
    <property type="term" value="F:DNA binding"/>
    <property type="evidence" value="ECO:0007669"/>
    <property type="project" value="UniProtKB-KW"/>
</dbReference>
<comment type="similarity">
    <text evidence="1">Belongs to the LysR transcriptional regulatory family.</text>
</comment>
<dbReference type="InterPro" id="IPR050176">
    <property type="entry name" value="LTTR"/>
</dbReference>
<dbReference type="KEGG" id="pbh:AAW51_0731"/>
<evidence type="ECO:0000256" key="4">
    <source>
        <dbReference type="ARBA" id="ARBA00023163"/>
    </source>
</evidence>
<dbReference type="Proteomes" id="UP000035352">
    <property type="component" value="Chromosome"/>
</dbReference>
<dbReference type="RefSeq" id="WP_047193523.1">
    <property type="nucleotide sequence ID" value="NZ_CP011371.1"/>
</dbReference>
<dbReference type="PANTHER" id="PTHR30579:SF3">
    <property type="entry name" value="TRANSCRIPTIONAL REGULATORY PROTEIN"/>
    <property type="match status" value="1"/>
</dbReference>
<evidence type="ECO:0000313" key="7">
    <source>
        <dbReference type="EMBL" id="AKJ27422.1"/>
    </source>
</evidence>
<dbReference type="PANTHER" id="PTHR30579">
    <property type="entry name" value="TRANSCRIPTIONAL REGULATOR"/>
    <property type="match status" value="1"/>
</dbReference>
<keyword evidence="5" id="KW-0472">Membrane</keyword>
<dbReference type="OrthoDB" id="8579932at2"/>
<dbReference type="SUPFAM" id="SSF46785">
    <property type="entry name" value="Winged helix' DNA-binding domain"/>
    <property type="match status" value="1"/>
</dbReference>
<dbReference type="InterPro" id="IPR005119">
    <property type="entry name" value="LysR_subst-bd"/>
</dbReference>
<dbReference type="InterPro" id="IPR000847">
    <property type="entry name" value="LysR_HTH_N"/>
</dbReference>
<dbReference type="InterPro" id="IPR036390">
    <property type="entry name" value="WH_DNA-bd_sf"/>
</dbReference>
<feature type="domain" description="HTH lysR-type" evidence="6">
    <location>
        <begin position="16"/>
        <end position="73"/>
    </location>
</feature>
<keyword evidence="2" id="KW-0805">Transcription regulation</keyword>
<gene>
    <name evidence="7" type="ORF">AAW51_0731</name>
</gene>
<dbReference type="InterPro" id="IPR036388">
    <property type="entry name" value="WH-like_DNA-bd_sf"/>
</dbReference>
<keyword evidence="5" id="KW-1133">Transmembrane helix</keyword>
<feature type="transmembrane region" description="Helical" evidence="5">
    <location>
        <begin position="232"/>
        <end position="254"/>
    </location>
</feature>
<evidence type="ECO:0000256" key="2">
    <source>
        <dbReference type="ARBA" id="ARBA00023015"/>
    </source>
</evidence>
<dbReference type="PATRIC" id="fig|413882.6.peg.774"/>
<reference evidence="7 8" key="1">
    <citation type="submission" date="2015-05" db="EMBL/GenBank/DDBJ databases">
        <authorList>
            <person name="Tang B."/>
            <person name="Yu Y."/>
        </authorList>
    </citation>
    <scope>NUCLEOTIDE SEQUENCE [LARGE SCALE GENOMIC DNA]</scope>
    <source>
        <strain evidence="7 8">DSM 7029</strain>
    </source>
</reference>
<sequence length="301" mass="32667">MNARTQDRRGLPAHRLSAADVEVVLAVVRGGTLAEAGTRLGVDTSTVFRAVQRLEKDLGQRLFERSRSGYRPTEPALALARHGERIEAELEAARHVAQLEPGAVTGQVRIATTDTVLHGLVLPALADLAAAHPGLSFELSASNELVSLTKRDADIAVRATKRPPEHLVGKQVGLLQVALFAPRHLRARSLEAVLAAGTPWIAPDDALPEHPSVRWRRQHCPKLQPRFKVNSILAVLEAVGAGLGVGIVPLFLAAGRREVRQISEPLEDAQTSLWVLTHPESRHLRRVSTVFSHLCAALWPA</sequence>
<proteinExistence type="inferred from homology"/>
<dbReference type="STRING" id="413882.AAW51_0731"/>
<dbReference type="Pfam" id="PF00126">
    <property type="entry name" value="HTH_1"/>
    <property type="match status" value="1"/>
</dbReference>
<keyword evidence="8" id="KW-1185">Reference proteome</keyword>
<keyword evidence="4" id="KW-0804">Transcription</keyword>
<evidence type="ECO:0000256" key="1">
    <source>
        <dbReference type="ARBA" id="ARBA00009437"/>
    </source>
</evidence>
<keyword evidence="3" id="KW-0238">DNA-binding</keyword>
<evidence type="ECO:0000259" key="6">
    <source>
        <dbReference type="PROSITE" id="PS50931"/>
    </source>
</evidence>
<keyword evidence="5" id="KW-0812">Transmembrane</keyword>
<evidence type="ECO:0000313" key="8">
    <source>
        <dbReference type="Proteomes" id="UP000035352"/>
    </source>
</evidence>
<dbReference type="AlphaFoldDB" id="A0A0G3BDQ7"/>
<organism evidence="7 8">
    <name type="scientific">Caldimonas brevitalea</name>
    <dbReference type="NCBI Taxonomy" id="413882"/>
    <lineage>
        <taxon>Bacteria</taxon>
        <taxon>Pseudomonadati</taxon>
        <taxon>Pseudomonadota</taxon>
        <taxon>Betaproteobacteria</taxon>
        <taxon>Burkholderiales</taxon>
        <taxon>Sphaerotilaceae</taxon>
        <taxon>Caldimonas</taxon>
    </lineage>
</organism>
<dbReference type="EMBL" id="CP011371">
    <property type="protein sequence ID" value="AKJ27422.1"/>
    <property type="molecule type" value="Genomic_DNA"/>
</dbReference>
<dbReference type="SUPFAM" id="SSF53850">
    <property type="entry name" value="Periplasmic binding protein-like II"/>
    <property type="match status" value="1"/>
</dbReference>
<evidence type="ECO:0000256" key="5">
    <source>
        <dbReference type="SAM" id="Phobius"/>
    </source>
</evidence>
<dbReference type="GO" id="GO:0003700">
    <property type="term" value="F:DNA-binding transcription factor activity"/>
    <property type="evidence" value="ECO:0007669"/>
    <property type="project" value="InterPro"/>
</dbReference>
<dbReference type="Gene3D" id="1.10.10.10">
    <property type="entry name" value="Winged helix-like DNA-binding domain superfamily/Winged helix DNA-binding domain"/>
    <property type="match status" value="1"/>
</dbReference>
<protein>
    <submittedName>
        <fullName evidence="7">LysR family transcriptional regulator</fullName>
    </submittedName>
</protein>
<dbReference type="Gene3D" id="3.40.190.290">
    <property type="match status" value="1"/>
</dbReference>
<dbReference type="PROSITE" id="PS50931">
    <property type="entry name" value="HTH_LYSR"/>
    <property type="match status" value="1"/>
</dbReference>
<name>A0A0G3BDQ7_9BURK</name>
<accession>A0A0G3BDQ7</accession>
<evidence type="ECO:0000256" key="3">
    <source>
        <dbReference type="ARBA" id="ARBA00023125"/>
    </source>
</evidence>